<dbReference type="AlphaFoldDB" id="A0A345Y848"/>
<name>A0A345Y848_9NEIS</name>
<organism evidence="3 4">
    <name type="scientific">Crenobacter cavernae</name>
    <dbReference type="NCBI Taxonomy" id="2290923"/>
    <lineage>
        <taxon>Bacteria</taxon>
        <taxon>Pseudomonadati</taxon>
        <taxon>Pseudomonadota</taxon>
        <taxon>Betaproteobacteria</taxon>
        <taxon>Neisseriales</taxon>
        <taxon>Neisseriaceae</taxon>
        <taxon>Crenobacter</taxon>
    </lineage>
</organism>
<feature type="domain" description="Amidase" evidence="2">
    <location>
        <begin position="29"/>
        <end position="499"/>
    </location>
</feature>
<dbReference type="PANTHER" id="PTHR45847:SF6">
    <property type="entry name" value="FATTY ACID AMIDE HYDROLASE"/>
    <property type="match status" value="1"/>
</dbReference>
<dbReference type="InterPro" id="IPR036928">
    <property type="entry name" value="AS_sf"/>
</dbReference>
<dbReference type="Proteomes" id="UP000254537">
    <property type="component" value="Chromosome"/>
</dbReference>
<dbReference type="OrthoDB" id="9811471at2"/>
<reference evidence="3 4" key="1">
    <citation type="submission" date="2018-07" db="EMBL/GenBank/DDBJ databases">
        <title>Crenobacter cavernae sp. nov., isolated from a karst cave.</title>
        <authorList>
            <person name="Zhu H."/>
        </authorList>
    </citation>
    <scope>NUCLEOTIDE SEQUENCE [LARGE SCALE GENOMIC DNA]</scope>
    <source>
        <strain evidence="3 4">K1W11S-77</strain>
    </source>
</reference>
<dbReference type="EMBL" id="CP031337">
    <property type="protein sequence ID" value="AXK40100.1"/>
    <property type="molecule type" value="Genomic_DNA"/>
</dbReference>
<dbReference type="PROSITE" id="PS00571">
    <property type="entry name" value="AMIDASES"/>
    <property type="match status" value="1"/>
</dbReference>
<dbReference type="GO" id="GO:0004040">
    <property type="term" value="F:amidase activity"/>
    <property type="evidence" value="ECO:0007669"/>
    <property type="project" value="TreeGrafter"/>
</dbReference>
<dbReference type="GO" id="GO:0009062">
    <property type="term" value="P:fatty acid catabolic process"/>
    <property type="evidence" value="ECO:0007669"/>
    <property type="project" value="TreeGrafter"/>
</dbReference>
<dbReference type="PIRSF" id="PIRSF001221">
    <property type="entry name" value="Amidase_fungi"/>
    <property type="match status" value="1"/>
</dbReference>
<proteinExistence type="predicted"/>
<evidence type="ECO:0000313" key="4">
    <source>
        <dbReference type="Proteomes" id="UP000254537"/>
    </source>
</evidence>
<sequence>MACRLQSPPPPQPVNTMPIHAHPSASGRLEAALRRLDAAQPALNALVADDRDAARADARRLDADSREGRPPPALAGRIASVKDVLDLAGQPSTWGLPSRKAHRAERDDDYVARLRRAGALIVGKGNVSQLLLFHESDNPLFGRVNHPLSPDRTPGGSSGGEAALIAAGVTDLGLGTDLGGSVRVPAAWCGIAALMPTAGWLPEREQWGAPPGMGLLEDQVGILARSVADVAAVLGAVSPPRTRDGPPPPLADWQRMDLAGRKVGYFLDDGVLPACPSARRAVEQAAQRLCDAGLCVEPWQPPAPHEAVALFNRYFSCDGGAWRRAALSDNPLDRRVRLIVGVTSLKRWQAKALAWTLRGLGQRALAAQLDGVGEHGGAARERCLQAIRDYRRRFADAMERDGIELILGPATALPAYRHGDSYDLGVGVGVGGSYSVLYNLLGYPAGVVPVTTVRSDETRGHRAGLDLVRRAWVRTLRGGEGLPVGVQLAARRWNDPLLLAAMARAEQNPDGADGP</sequence>
<evidence type="ECO:0000259" key="2">
    <source>
        <dbReference type="Pfam" id="PF01425"/>
    </source>
</evidence>
<gene>
    <name evidence="3" type="ORF">DWG20_11960</name>
</gene>
<dbReference type="InterPro" id="IPR052096">
    <property type="entry name" value="Endocannabinoid_amidase"/>
</dbReference>
<dbReference type="KEGG" id="ccah:DWG20_11960"/>
<evidence type="ECO:0000256" key="1">
    <source>
        <dbReference type="ARBA" id="ARBA00022801"/>
    </source>
</evidence>
<keyword evidence="1" id="KW-0378">Hydrolase</keyword>
<dbReference type="PANTHER" id="PTHR45847">
    <property type="entry name" value="FATTY ACID AMIDE HYDROLASE"/>
    <property type="match status" value="1"/>
</dbReference>
<dbReference type="InterPro" id="IPR020556">
    <property type="entry name" value="Amidase_CS"/>
</dbReference>
<evidence type="ECO:0000313" key="3">
    <source>
        <dbReference type="EMBL" id="AXK40100.1"/>
    </source>
</evidence>
<dbReference type="SUPFAM" id="SSF75304">
    <property type="entry name" value="Amidase signature (AS) enzymes"/>
    <property type="match status" value="1"/>
</dbReference>
<dbReference type="Pfam" id="PF01425">
    <property type="entry name" value="Amidase"/>
    <property type="match status" value="1"/>
</dbReference>
<accession>A0A345Y848</accession>
<dbReference type="GO" id="GO:0017064">
    <property type="term" value="F:fatty acid amide hydrolase activity"/>
    <property type="evidence" value="ECO:0007669"/>
    <property type="project" value="TreeGrafter"/>
</dbReference>
<dbReference type="InterPro" id="IPR023631">
    <property type="entry name" value="Amidase_dom"/>
</dbReference>
<dbReference type="Gene3D" id="3.90.1300.10">
    <property type="entry name" value="Amidase signature (AS) domain"/>
    <property type="match status" value="1"/>
</dbReference>
<protein>
    <submittedName>
        <fullName evidence="3">Amidase</fullName>
    </submittedName>
</protein>